<proteinExistence type="predicted"/>
<organism evidence="1 2">
    <name type="scientific">Paenibacillus hemerocallicola</name>
    <dbReference type="NCBI Taxonomy" id="1172614"/>
    <lineage>
        <taxon>Bacteria</taxon>
        <taxon>Bacillati</taxon>
        <taxon>Bacillota</taxon>
        <taxon>Bacilli</taxon>
        <taxon>Bacillales</taxon>
        <taxon>Paenibacillaceae</taxon>
        <taxon>Paenibacillus</taxon>
    </lineage>
</organism>
<sequence length="69" mass="7341">MSGRSQTIVLYAVPYRRSGAVYGSSRSGLSLGRGYPGREGVLMKAVDRGVAECMEIRHALYGMTASSGL</sequence>
<dbReference type="AlphaFoldDB" id="A0A5C4T5V0"/>
<protein>
    <submittedName>
        <fullName evidence="1">Uncharacterized protein</fullName>
    </submittedName>
</protein>
<evidence type="ECO:0000313" key="1">
    <source>
        <dbReference type="EMBL" id="TNJ64451.1"/>
    </source>
</evidence>
<keyword evidence="2" id="KW-1185">Reference proteome</keyword>
<dbReference type="Proteomes" id="UP000307943">
    <property type="component" value="Unassembled WGS sequence"/>
</dbReference>
<evidence type="ECO:0000313" key="2">
    <source>
        <dbReference type="Proteomes" id="UP000307943"/>
    </source>
</evidence>
<gene>
    <name evidence="1" type="ORF">FE784_20225</name>
</gene>
<name>A0A5C4T5V0_9BACL</name>
<dbReference type="RefSeq" id="WP_139604044.1">
    <property type="nucleotide sequence ID" value="NZ_VDCQ01000029.1"/>
</dbReference>
<accession>A0A5C4T5V0</accession>
<dbReference type="EMBL" id="VDCQ01000029">
    <property type="protein sequence ID" value="TNJ64451.1"/>
    <property type="molecule type" value="Genomic_DNA"/>
</dbReference>
<comment type="caution">
    <text evidence="1">The sequence shown here is derived from an EMBL/GenBank/DDBJ whole genome shotgun (WGS) entry which is preliminary data.</text>
</comment>
<reference evidence="1 2" key="1">
    <citation type="submission" date="2019-05" db="EMBL/GenBank/DDBJ databases">
        <title>We sequenced the genome of Paenibacillus hemerocallicola KCTC 33185 for further insight into its adaptation and study the phylogeny of Paenibacillus.</title>
        <authorList>
            <person name="Narsing Rao M.P."/>
        </authorList>
    </citation>
    <scope>NUCLEOTIDE SEQUENCE [LARGE SCALE GENOMIC DNA]</scope>
    <source>
        <strain evidence="1 2">KCTC 33185</strain>
    </source>
</reference>